<name>A0A8J1TD98_OWEFU</name>
<organism evidence="1 2">
    <name type="scientific">Owenia fusiformis</name>
    <name type="common">Polychaete worm</name>
    <dbReference type="NCBI Taxonomy" id="6347"/>
    <lineage>
        <taxon>Eukaryota</taxon>
        <taxon>Metazoa</taxon>
        <taxon>Spiralia</taxon>
        <taxon>Lophotrochozoa</taxon>
        <taxon>Annelida</taxon>
        <taxon>Polychaeta</taxon>
        <taxon>Sedentaria</taxon>
        <taxon>Canalipalpata</taxon>
        <taxon>Sabellida</taxon>
        <taxon>Oweniida</taxon>
        <taxon>Oweniidae</taxon>
        <taxon>Owenia</taxon>
    </lineage>
</organism>
<keyword evidence="2" id="KW-1185">Reference proteome</keyword>
<protein>
    <submittedName>
        <fullName evidence="1">Uncharacterized protein</fullName>
    </submittedName>
</protein>
<sequence>MGKQEKKEKTWTKNEVFAQLKNKGEKAKLKKDLIDLTISQKVTRFRKTDELKDLKDWVKTIRQTTGHSACGIPTADSLDNPKRRCKSAFPGVSAASAYNHDINPNRGNILRRQTHQKLHVSSAKSIRPKSMTKEKILQHYAEMRSVPAYQLFTMEKMAKEEEGEMTEPVGNNDSLTFEETYDIWKRSVVKMKKAKKSCEVHSDPNIVDNGLTVPKSRTPLKTTDNSKTITIDEENEIETSNNGKEPLTIGLKASGKPLPTPLPGDVSQGDKMGDTSLSHANDTCTDSENTKTKSKWTDIRNKVEKDIFDKKYEYTNSKLQPKVLPQLHQIVSGIIHNKTSQTFLKRFDGESDQDDVSECESVLSDLHSGELQNQKEKLAKIEYDSTGGKSTLSASDDICMNPGTHPSTRETIRCDPSTALPPNELTSATSQLRISSVLCNSQLNEQPRPISPDIAIYNNNISLGFVSNSPELDRSCPTLPSSYVNYPDKNPSSTASRSPWSRLALYSKCLQVATNKNTTGDRNSKKTDDVRLELLQNAHAHQLDKHSRNGRPSTPLFFAEQHRNERIAAQQAGKVDFKTLRARRVAIERPVGLMGNRGEHFVKLNTGMTKAAIKQELKKLVATNDENKMSVAERERLKIIQSKIRMWLATMASDKYSG</sequence>
<dbReference type="Proteomes" id="UP000749559">
    <property type="component" value="Unassembled WGS sequence"/>
</dbReference>
<dbReference type="EMBL" id="CAIIXF020000011">
    <property type="protein sequence ID" value="CAH1798586.1"/>
    <property type="molecule type" value="Genomic_DNA"/>
</dbReference>
<evidence type="ECO:0000313" key="1">
    <source>
        <dbReference type="EMBL" id="CAH1798586.1"/>
    </source>
</evidence>
<reference evidence="1" key="1">
    <citation type="submission" date="2022-03" db="EMBL/GenBank/DDBJ databases">
        <authorList>
            <person name="Martin C."/>
        </authorList>
    </citation>
    <scope>NUCLEOTIDE SEQUENCE</scope>
</reference>
<accession>A0A8J1TD98</accession>
<gene>
    <name evidence="1" type="ORF">OFUS_LOCUS22715</name>
</gene>
<evidence type="ECO:0000313" key="2">
    <source>
        <dbReference type="Proteomes" id="UP000749559"/>
    </source>
</evidence>
<proteinExistence type="predicted"/>
<dbReference type="AlphaFoldDB" id="A0A8J1TD98"/>
<comment type="caution">
    <text evidence="1">The sequence shown here is derived from an EMBL/GenBank/DDBJ whole genome shotgun (WGS) entry which is preliminary data.</text>
</comment>